<evidence type="ECO:0008006" key="7">
    <source>
        <dbReference type="Google" id="ProtNLM"/>
    </source>
</evidence>
<comment type="caution">
    <text evidence="5">The sequence shown here is derived from an EMBL/GenBank/DDBJ whole genome shotgun (WGS) entry which is preliminary data.</text>
</comment>
<evidence type="ECO:0000256" key="4">
    <source>
        <dbReference type="SAM" id="MobiDB-lite"/>
    </source>
</evidence>
<sequence length="164" mass="19304">MAAGVLRRKEMNMRTPQPLLEANEGEVPINGEVDFSEYMWMGEELEEFDRQVEEELWEEAFIEACFEEMMAEENGPSHSSNTNNNNYSSYQPQQPPPHHHNNQQPPPHHHNNQQQYIYNNNLANLEDTMKRFNMRENPKKDELVKNSSLNPEAPEFIPGNYMKR</sequence>
<evidence type="ECO:0000313" key="6">
    <source>
        <dbReference type="Proteomes" id="UP001347796"/>
    </source>
</evidence>
<proteinExistence type="inferred from homology"/>
<feature type="compositionally biased region" description="Basic residues" evidence="4">
    <location>
        <begin position="97"/>
        <end position="111"/>
    </location>
</feature>
<keyword evidence="6" id="KW-1185">Reference proteome</keyword>
<dbReference type="GO" id="GO:0000900">
    <property type="term" value="F:mRNA regulatory element binding translation repressor activity"/>
    <property type="evidence" value="ECO:0007669"/>
    <property type="project" value="InterPro"/>
</dbReference>
<feature type="region of interest" description="Disordered" evidence="4">
    <location>
        <begin position="67"/>
        <end position="113"/>
    </location>
</feature>
<dbReference type="AlphaFoldDB" id="A0AAN8FYS7"/>
<dbReference type="InterPro" id="IPR009818">
    <property type="entry name" value="PAM2_motif"/>
</dbReference>
<evidence type="ECO:0000313" key="5">
    <source>
        <dbReference type="EMBL" id="KAK6166992.1"/>
    </source>
</evidence>
<keyword evidence="2" id="KW-0832">Ubl conjugation</keyword>
<feature type="region of interest" description="Disordered" evidence="4">
    <location>
        <begin position="140"/>
        <end position="164"/>
    </location>
</feature>
<dbReference type="PANTHER" id="PTHR13154">
    <property type="entry name" value="POLYADENYLATE-BINDING PROTEIN-INTERACTING PROTEIN 2"/>
    <property type="match status" value="1"/>
</dbReference>
<dbReference type="Proteomes" id="UP001347796">
    <property type="component" value="Unassembled WGS sequence"/>
</dbReference>
<dbReference type="Pfam" id="PF07145">
    <property type="entry name" value="PAM2"/>
    <property type="match status" value="1"/>
</dbReference>
<evidence type="ECO:0000256" key="2">
    <source>
        <dbReference type="ARBA" id="ARBA00022843"/>
    </source>
</evidence>
<dbReference type="EMBL" id="JAZGQO010000019">
    <property type="protein sequence ID" value="KAK6166992.1"/>
    <property type="molecule type" value="Genomic_DNA"/>
</dbReference>
<protein>
    <recommendedName>
        <fullName evidence="7">Ataxin-2 C-terminal domain-containing protein</fullName>
    </recommendedName>
</protein>
<evidence type="ECO:0000256" key="1">
    <source>
        <dbReference type="ARBA" id="ARBA00006858"/>
    </source>
</evidence>
<gene>
    <name evidence="5" type="ORF">SNE40_022176</name>
</gene>
<comment type="similarity">
    <text evidence="1">Belongs to the PAIP2 family.</text>
</comment>
<evidence type="ECO:0000256" key="3">
    <source>
        <dbReference type="ARBA" id="ARBA00022845"/>
    </source>
</evidence>
<keyword evidence="3" id="KW-0810">Translation regulation</keyword>
<reference evidence="5 6" key="1">
    <citation type="submission" date="2024-01" db="EMBL/GenBank/DDBJ databases">
        <title>The genome of the rayed Mediterranean limpet Patella caerulea (Linnaeus, 1758).</title>
        <authorList>
            <person name="Anh-Thu Weber A."/>
            <person name="Halstead-Nussloch G."/>
        </authorList>
    </citation>
    <scope>NUCLEOTIDE SEQUENCE [LARGE SCALE GENOMIC DNA]</scope>
    <source>
        <strain evidence="5">AATW-2023a</strain>
        <tissue evidence="5">Whole specimen</tissue>
    </source>
</reference>
<dbReference type="GO" id="GO:0045947">
    <property type="term" value="P:negative regulation of translational initiation"/>
    <property type="evidence" value="ECO:0007669"/>
    <property type="project" value="InterPro"/>
</dbReference>
<dbReference type="PANTHER" id="PTHR13154:SF6">
    <property type="entry name" value="GEO05078P1"/>
    <property type="match status" value="1"/>
</dbReference>
<dbReference type="GO" id="GO:0005737">
    <property type="term" value="C:cytoplasm"/>
    <property type="evidence" value="ECO:0007669"/>
    <property type="project" value="TreeGrafter"/>
</dbReference>
<name>A0AAN8FYS7_PATCE</name>
<accession>A0AAN8FYS7</accession>
<dbReference type="InterPro" id="IPR040396">
    <property type="entry name" value="PAIP2-like"/>
</dbReference>
<organism evidence="5 6">
    <name type="scientific">Patella caerulea</name>
    <name type="common">Rayed Mediterranean limpet</name>
    <dbReference type="NCBI Taxonomy" id="87958"/>
    <lineage>
        <taxon>Eukaryota</taxon>
        <taxon>Metazoa</taxon>
        <taxon>Spiralia</taxon>
        <taxon>Lophotrochozoa</taxon>
        <taxon>Mollusca</taxon>
        <taxon>Gastropoda</taxon>
        <taxon>Patellogastropoda</taxon>
        <taxon>Patelloidea</taxon>
        <taxon>Patellidae</taxon>
        <taxon>Patella</taxon>
    </lineage>
</organism>
<feature type="compositionally biased region" description="Low complexity" evidence="4">
    <location>
        <begin position="76"/>
        <end position="92"/>
    </location>
</feature>